<dbReference type="Gene3D" id="3.40.50.150">
    <property type="entry name" value="Vaccinia Virus protein VP39"/>
    <property type="match status" value="1"/>
</dbReference>
<dbReference type="SUPFAM" id="SSF53335">
    <property type="entry name" value="S-adenosyl-L-methionine-dependent methyltransferases"/>
    <property type="match status" value="1"/>
</dbReference>
<proteinExistence type="predicted"/>
<keyword evidence="1" id="KW-0808">Transferase</keyword>
<evidence type="ECO:0000313" key="2">
    <source>
        <dbReference type="Proteomes" id="UP000215914"/>
    </source>
</evidence>
<dbReference type="EMBL" id="MNCJ02000329">
    <property type="protein sequence ID" value="KAF5770205.1"/>
    <property type="molecule type" value="Genomic_DNA"/>
</dbReference>
<dbReference type="GO" id="GO:0032259">
    <property type="term" value="P:methylation"/>
    <property type="evidence" value="ECO:0007669"/>
    <property type="project" value="UniProtKB-KW"/>
</dbReference>
<evidence type="ECO:0000313" key="1">
    <source>
        <dbReference type="EMBL" id="KAF5770205.1"/>
    </source>
</evidence>
<dbReference type="Gramene" id="mRNA:HanXRQr2_Chr14g0656881">
    <property type="protein sequence ID" value="CDS:HanXRQr2_Chr14g0656881.1"/>
    <property type="gene ID" value="HanXRQr2_Chr14g0656881"/>
</dbReference>
<reference evidence="1" key="1">
    <citation type="journal article" date="2017" name="Nature">
        <title>The sunflower genome provides insights into oil metabolism, flowering and Asterid evolution.</title>
        <authorList>
            <person name="Badouin H."/>
            <person name="Gouzy J."/>
            <person name="Grassa C.J."/>
            <person name="Murat F."/>
            <person name="Staton S.E."/>
            <person name="Cottret L."/>
            <person name="Lelandais-Briere C."/>
            <person name="Owens G.L."/>
            <person name="Carrere S."/>
            <person name="Mayjonade B."/>
            <person name="Legrand L."/>
            <person name="Gill N."/>
            <person name="Kane N.C."/>
            <person name="Bowers J.E."/>
            <person name="Hubner S."/>
            <person name="Bellec A."/>
            <person name="Berard A."/>
            <person name="Berges H."/>
            <person name="Blanchet N."/>
            <person name="Boniface M.C."/>
            <person name="Brunel D."/>
            <person name="Catrice O."/>
            <person name="Chaidir N."/>
            <person name="Claudel C."/>
            <person name="Donnadieu C."/>
            <person name="Faraut T."/>
            <person name="Fievet G."/>
            <person name="Helmstetter N."/>
            <person name="King M."/>
            <person name="Knapp S.J."/>
            <person name="Lai Z."/>
            <person name="Le Paslier M.C."/>
            <person name="Lippi Y."/>
            <person name="Lorenzon L."/>
            <person name="Mandel J.R."/>
            <person name="Marage G."/>
            <person name="Marchand G."/>
            <person name="Marquand E."/>
            <person name="Bret-Mestries E."/>
            <person name="Morien E."/>
            <person name="Nambeesan S."/>
            <person name="Nguyen T."/>
            <person name="Pegot-Espagnet P."/>
            <person name="Pouilly N."/>
            <person name="Raftis F."/>
            <person name="Sallet E."/>
            <person name="Schiex T."/>
            <person name="Thomas J."/>
            <person name="Vandecasteele C."/>
            <person name="Vares D."/>
            <person name="Vear F."/>
            <person name="Vautrin S."/>
            <person name="Crespi M."/>
            <person name="Mangin B."/>
            <person name="Burke J.M."/>
            <person name="Salse J."/>
            <person name="Munos S."/>
            <person name="Vincourt P."/>
            <person name="Rieseberg L.H."/>
            <person name="Langlade N.B."/>
        </authorList>
    </citation>
    <scope>NUCLEOTIDE SEQUENCE</scope>
    <source>
        <tissue evidence="1">Leaves</tissue>
    </source>
</reference>
<organism evidence="1 2">
    <name type="scientific">Helianthus annuus</name>
    <name type="common">Common sunflower</name>
    <dbReference type="NCBI Taxonomy" id="4232"/>
    <lineage>
        <taxon>Eukaryota</taxon>
        <taxon>Viridiplantae</taxon>
        <taxon>Streptophyta</taxon>
        <taxon>Embryophyta</taxon>
        <taxon>Tracheophyta</taxon>
        <taxon>Spermatophyta</taxon>
        <taxon>Magnoliopsida</taxon>
        <taxon>eudicotyledons</taxon>
        <taxon>Gunneridae</taxon>
        <taxon>Pentapetalae</taxon>
        <taxon>asterids</taxon>
        <taxon>campanulids</taxon>
        <taxon>Asterales</taxon>
        <taxon>Asteraceae</taxon>
        <taxon>Asteroideae</taxon>
        <taxon>Heliantheae alliance</taxon>
        <taxon>Heliantheae</taxon>
        <taxon>Helianthus</taxon>
    </lineage>
</organism>
<dbReference type="GO" id="GO:0008168">
    <property type="term" value="F:methyltransferase activity"/>
    <property type="evidence" value="ECO:0007669"/>
    <property type="project" value="UniProtKB-KW"/>
</dbReference>
<sequence>MLYGLKVIQNHLNRRETSDARVRVLSLGIGVGILERIFIKKFGAEIVGVDKDPDVMSFAYTYFRSSLVDDEWKGLTLISGYCALSVLSELSNGISKSNLKLVEACRVYKGLRYNVVLLNIIDHDDLSGWGACVPPRHFVEKSIFDKIKGLLDPEGAFVMQVIVPDICYEEKFILLGGCFRIVFKIALNHKSKYVLVATDSAVFASGENKPGRTSDVITSLVTCSFNIDETFY</sequence>
<keyword evidence="2" id="KW-1185">Reference proteome</keyword>
<gene>
    <name evidence="1" type="ORF">HanXRQr2_Chr14g0656881</name>
</gene>
<comment type="caution">
    <text evidence="1">The sequence shown here is derived from an EMBL/GenBank/DDBJ whole genome shotgun (WGS) entry which is preliminary data.</text>
</comment>
<protein>
    <submittedName>
        <fullName evidence="1">S-adenosyl-L-methionine-dependent methyltransferase</fullName>
    </submittedName>
</protein>
<dbReference type="AlphaFoldDB" id="A0A9K3EAE5"/>
<dbReference type="Proteomes" id="UP000215914">
    <property type="component" value="Unassembled WGS sequence"/>
</dbReference>
<reference evidence="1" key="2">
    <citation type="submission" date="2020-06" db="EMBL/GenBank/DDBJ databases">
        <title>Helianthus annuus Genome sequencing and assembly Release 2.</title>
        <authorList>
            <person name="Gouzy J."/>
            <person name="Langlade N."/>
            <person name="Munos S."/>
        </authorList>
    </citation>
    <scope>NUCLEOTIDE SEQUENCE</scope>
    <source>
        <tissue evidence="1">Leaves</tissue>
    </source>
</reference>
<dbReference type="InterPro" id="IPR029063">
    <property type="entry name" value="SAM-dependent_MTases_sf"/>
</dbReference>
<accession>A0A9K3EAE5</accession>
<name>A0A9K3EAE5_HELAN</name>
<keyword evidence="1" id="KW-0489">Methyltransferase</keyword>